<proteinExistence type="predicted"/>
<dbReference type="RefSeq" id="WP_103051926.1">
    <property type="nucleotide sequence ID" value="NZ_POWF01000003.1"/>
</dbReference>
<gene>
    <name evidence="1" type="ORF">C1T31_07780</name>
</gene>
<comment type="caution">
    <text evidence="1">The sequence shown here is derived from an EMBL/GenBank/DDBJ whole genome shotgun (WGS) entry which is preliminary data.</text>
</comment>
<name>A0A2K1DZF3_9FLAO</name>
<accession>A0A2K1DZF3</accession>
<evidence type="ECO:0000313" key="2">
    <source>
        <dbReference type="Proteomes" id="UP000236641"/>
    </source>
</evidence>
<keyword evidence="2" id="KW-1185">Reference proteome</keyword>
<sequence>MKHLFYGLLLLTILSCGSDKIVQLPEIENATITEIHDVSPIYMFYDKETDSIEFNRKNMIGTTNWLVNIDKRLTLKQILPHLQYLQEKRHGDGMHKNENAKNYFTCHDLSINNLGFIEFTDVYYIMDESAEDFIEKSGKDYVLIDIARNVNSNVVNDLIKDLFNLKNTNLELNSKKVNVLLKFDNGITFQQYILVKSKLEELDNSKILIENNEFIY</sequence>
<dbReference type="EMBL" id="POWF01000003">
    <property type="protein sequence ID" value="PNQ73403.1"/>
    <property type="molecule type" value="Genomic_DNA"/>
</dbReference>
<reference evidence="1 2" key="1">
    <citation type="submission" date="2018-01" db="EMBL/GenBank/DDBJ databases">
        <title>The draft genome of Hanstruepera neustonica JCM19743.</title>
        <authorList>
            <person name="He R.-H."/>
            <person name="Du Z.-J."/>
        </authorList>
    </citation>
    <scope>NUCLEOTIDE SEQUENCE [LARGE SCALE GENOMIC DNA]</scope>
    <source>
        <strain evidence="1 2">JCM19743</strain>
    </source>
</reference>
<dbReference type="AlphaFoldDB" id="A0A2K1DZF3"/>
<protein>
    <submittedName>
        <fullName evidence="1">Uncharacterized protein</fullName>
    </submittedName>
</protein>
<organism evidence="1 2">
    <name type="scientific">Hanstruepera neustonica</name>
    <dbReference type="NCBI Taxonomy" id="1445657"/>
    <lineage>
        <taxon>Bacteria</taxon>
        <taxon>Pseudomonadati</taxon>
        <taxon>Bacteroidota</taxon>
        <taxon>Flavobacteriia</taxon>
        <taxon>Flavobacteriales</taxon>
        <taxon>Flavobacteriaceae</taxon>
        <taxon>Hanstruepera</taxon>
    </lineage>
</organism>
<dbReference type="PROSITE" id="PS51257">
    <property type="entry name" value="PROKAR_LIPOPROTEIN"/>
    <property type="match status" value="1"/>
</dbReference>
<dbReference type="Proteomes" id="UP000236641">
    <property type="component" value="Unassembled WGS sequence"/>
</dbReference>
<dbReference type="OrthoDB" id="1148707at2"/>
<evidence type="ECO:0000313" key="1">
    <source>
        <dbReference type="EMBL" id="PNQ73403.1"/>
    </source>
</evidence>